<feature type="region of interest" description="Disordered" evidence="1">
    <location>
        <begin position="582"/>
        <end position="614"/>
    </location>
</feature>
<reference evidence="2 3" key="1">
    <citation type="journal article" date="2017" name="Curr. Biol.">
        <title>Genome architecture and evolution of a unichromosomal asexual nematode.</title>
        <authorList>
            <person name="Fradin H."/>
            <person name="Zegar C."/>
            <person name="Gutwein M."/>
            <person name="Lucas J."/>
            <person name="Kovtun M."/>
            <person name="Corcoran D."/>
            <person name="Baugh L.R."/>
            <person name="Kiontke K."/>
            <person name="Gunsalus K."/>
            <person name="Fitch D.H."/>
            <person name="Piano F."/>
        </authorList>
    </citation>
    <scope>NUCLEOTIDE SEQUENCE [LARGE SCALE GENOMIC DNA]</scope>
    <source>
        <strain evidence="2">PF1309</strain>
    </source>
</reference>
<feature type="region of interest" description="Disordered" evidence="1">
    <location>
        <begin position="102"/>
        <end position="153"/>
    </location>
</feature>
<protein>
    <submittedName>
        <fullName evidence="2">Uncharacterized protein</fullName>
    </submittedName>
</protein>
<feature type="compositionally biased region" description="Low complexity" evidence="1">
    <location>
        <begin position="601"/>
        <end position="614"/>
    </location>
</feature>
<evidence type="ECO:0000313" key="2">
    <source>
        <dbReference type="EMBL" id="PAV80836.1"/>
    </source>
</evidence>
<comment type="caution">
    <text evidence="2">The sequence shown here is derived from an EMBL/GenBank/DDBJ whole genome shotgun (WGS) entry which is preliminary data.</text>
</comment>
<feature type="region of interest" description="Disordered" evidence="1">
    <location>
        <begin position="1"/>
        <end position="58"/>
    </location>
</feature>
<dbReference type="AlphaFoldDB" id="A0A2A2L3I4"/>
<feature type="compositionally biased region" description="Low complexity" evidence="1">
    <location>
        <begin position="121"/>
        <end position="140"/>
    </location>
</feature>
<keyword evidence="3" id="KW-1185">Reference proteome</keyword>
<feature type="compositionally biased region" description="Basic and acidic residues" evidence="1">
    <location>
        <begin position="1"/>
        <end position="26"/>
    </location>
</feature>
<evidence type="ECO:0000313" key="3">
    <source>
        <dbReference type="Proteomes" id="UP000218231"/>
    </source>
</evidence>
<dbReference type="Proteomes" id="UP000218231">
    <property type="component" value="Unassembled WGS sequence"/>
</dbReference>
<evidence type="ECO:0000256" key="1">
    <source>
        <dbReference type="SAM" id="MobiDB-lite"/>
    </source>
</evidence>
<organism evidence="2 3">
    <name type="scientific">Diploscapter pachys</name>
    <dbReference type="NCBI Taxonomy" id="2018661"/>
    <lineage>
        <taxon>Eukaryota</taxon>
        <taxon>Metazoa</taxon>
        <taxon>Ecdysozoa</taxon>
        <taxon>Nematoda</taxon>
        <taxon>Chromadorea</taxon>
        <taxon>Rhabditida</taxon>
        <taxon>Rhabditina</taxon>
        <taxon>Rhabditomorpha</taxon>
        <taxon>Rhabditoidea</taxon>
        <taxon>Rhabditidae</taxon>
        <taxon>Diploscapter</taxon>
    </lineage>
</organism>
<proteinExistence type="predicted"/>
<name>A0A2A2L3I4_9BILA</name>
<feature type="compositionally biased region" description="Polar residues" evidence="1">
    <location>
        <begin position="36"/>
        <end position="56"/>
    </location>
</feature>
<accession>A0A2A2L3I4</accession>
<gene>
    <name evidence="2" type="ORF">WR25_17074</name>
</gene>
<feature type="compositionally biased region" description="Low complexity" evidence="1">
    <location>
        <begin position="102"/>
        <end position="112"/>
    </location>
</feature>
<sequence>MSFRMEDQEEVRKRKTSSEELDKEENGAAAKRAKSETNPNGNGTEANGDSAEAQNDQGEKLDIKASDFFMRMIMNDPKDSQLKTIDGLISTLQCLKDNVSGVSSERSSSTASLQKQQIDVTATASSSTPNTAISAASETGSGSGSRDAQTTQTQQQVAFAFNPADSPVIGISHQARAMMQHNPTVSGIQTTPIVATSSAMNSLACSLQPTVSTPLDSNANSLVSALQLQNPVVSNAFHKMPALVAAPSIFTGQQKMMQAPKSATLQSPIMMQNAAQPTSQEIHLRNQLALHNAQISMQQQQQQQHALRLQAQQMQQQQQVTAQIPQPVLGKPFGDLTRDELQQLVLDGIHRVHNGRATNEQVLAILAHPYLTVNGKLIQNPFFEPAQPQPVPNSISLALPQTQMQIPLSQAMQANTITLQPTQQIQLPAGIQGIQQIPIIAQNGVATMQPNMFANALTANGIVQQQQQQPQQTQMQVQSQAAMQVQQQQQKATLMYPQTQQNGQATNANQQHLTNTQIPLGTRLMIGAQQQLATQHQQQPAKSTQQLIAMPGTFQIQQTPQMIAPQTQSQQQLIHMQAQAAVQQQPTASMAHLPTPTASRPTQLPTSLPPSSTSTAPTLLMPSPMLHSQLIASSENRVQSPSEAITVTSPSNKCSGQFHVNGNFKEKKEKYPVVEITEARSCNEVRFQMSSFSKLLILVECGYNSFANSSTYAVPMFCR</sequence>
<dbReference type="EMBL" id="LIAE01007226">
    <property type="protein sequence ID" value="PAV80836.1"/>
    <property type="molecule type" value="Genomic_DNA"/>
</dbReference>